<keyword evidence="6 7" id="KW-0324">Glycolysis</keyword>
<reference evidence="8 9" key="1">
    <citation type="journal article" date="2011" name="J. Bacteriol.">
        <title>Complete genome sequence of the obligate piezophilic hyperthermophilic archaeon Pyrococcus yayanosii CH1.</title>
        <authorList>
            <person name="Jun X."/>
            <person name="Lupeng L."/>
            <person name="Minjuan X."/>
            <person name="Oger P."/>
            <person name="Fengping W."/>
            <person name="Jebbar M."/>
            <person name="Xiang X."/>
        </authorList>
    </citation>
    <scope>NUCLEOTIDE SEQUENCE [LARGE SCALE GENOMIC DNA]</scope>
    <source>
        <strain evidence="9">CH1 / JCM 16557</strain>
    </source>
</reference>
<dbReference type="Pfam" id="PF04587">
    <property type="entry name" value="ADP_PFK_GK"/>
    <property type="match status" value="1"/>
</dbReference>
<protein>
    <recommendedName>
        <fullName evidence="7">ADP-specific phosphofructokinase</fullName>
        <ecNumber evidence="7">2.7.1.146</ecNumber>
    </recommendedName>
    <alternativeName>
        <fullName evidence="7">ADP-dependent phosphofructokinase</fullName>
        <shortName evidence="7">ADP-Pfk</shortName>
    </alternativeName>
</protein>
<keyword evidence="4 7" id="KW-0418">Kinase</keyword>
<comment type="catalytic activity">
    <reaction evidence="7">
        <text>beta-D-fructose 6-phosphate + ADP = beta-D-fructose 1,6-bisphosphate + AMP + H(+)</text>
        <dbReference type="Rhea" id="RHEA:20105"/>
        <dbReference type="ChEBI" id="CHEBI:15378"/>
        <dbReference type="ChEBI" id="CHEBI:32966"/>
        <dbReference type="ChEBI" id="CHEBI:57634"/>
        <dbReference type="ChEBI" id="CHEBI:456215"/>
        <dbReference type="ChEBI" id="CHEBI:456216"/>
        <dbReference type="EC" id="2.7.1.146"/>
    </reaction>
</comment>
<evidence type="ECO:0000256" key="5">
    <source>
        <dbReference type="ARBA" id="ARBA00022842"/>
    </source>
</evidence>
<feature type="binding site" evidence="7">
    <location>
        <position position="435"/>
    </location>
    <ligand>
        <name>Mg(2+)</name>
        <dbReference type="ChEBI" id="CHEBI:18420"/>
    </ligand>
</feature>
<comment type="similarity">
    <text evidence="7">Belongs to the carbohydrate kinase PfkC family.</text>
</comment>
<gene>
    <name evidence="7" type="primary">pfkC</name>
    <name evidence="8" type="ordered locus">PYCH_02450</name>
</gene>
<dbReference type="GO" id="GO:0005737">
    <property type="term" value="C:cytoplasm"/>
    <property type="evidence" value="ECO:0007669"/>
    <property type="project" value="UniProtKB-SubCell"/>
</dbReference>
<accession>F8AGA6</accession>
<evidence type="ECO:0000256" key="7">
    <source>
        <dbReference type="HAMAP-Rule" id="MF_00561"/>
    </source>
</evidence>
<dbReference type="OrthoDB" id="85200at2157"/>
<feature type="binding site" evidence="7">
    <location>
        <position position="292"/>
    </location>
    <ligand>
        <name>Mg(2+)</name>
        <dbReference type="ChEBI" id="CHEBI:18420"/>
    </ligand>
</feature>
<keyword evidence="2 7" id="KW-0808">Transferase</keyword>
<feature type="binding site" evidence="7">
    <location>
        <position position="262"/>
    </location>
    <ligand>
        <name>Mg(2+)</name>
        <dbReference type="ChEBI" id="CHEBI:18420"/>
    </ligand>
</feature>
<proteinExistence type="inferred from homology"/>
<dbReference type="InterPro" id="IPR011790">
    <property type="entry name" value="ADP_PFK_arc"/>
</dbReference>
<dbReference type="InterPro" id="IPR029056">
    <property type="entry name" value="Ribokinase-like"/>
</dbReference>
<dbReference type="EMBL" id="CP002779">
    <property type="protein sequence ID" value="AEH23944.1"/>
    <property type="molecule type" value="Genomic_DNA"/>
</dbReference>
<dbReference type="UniPathway" id="UPA00109"/>
<dbReference type="AlphaFoldDB" id="F8AGA6"/>
<evidence type="ECO:0000256" key="6">
    <source>
        <dbReference type="ARBA" id="ARBA00023152"/>
    </source>
</evidence>
<dbReference type="GO" id="GO:0006096">
    <property type="term" value="P:glycolytic process"/>
    <property type="evidence" value="ECO:0007669"/>
    <property type="project" value="UniProtKB-UniRule"/>
</dbReference>
<keyword evidence="5 7" id="KW-0460">Magnesium</keyword>
<dbReference type="GO" id="GO:0006000">
    <property type="term" value="P:fructose metabolic process"/>
    <property type="evidence" value="ECO:0007669"/>
    <property type="project" value="InterPro"/>
</dbReference>
<dbReference type="GO" id="GO:0008443">
    <property type="term" value="F:phosphofructokinase activity"/>
    <property type="evidence" value="ECO:0007669"/>
    <property type="project" value="InterPro"/>
</dbReference>
<organism evidence="8 9">
    <name type="scientific">Pyrococcus yayanosii (strain CH1 / JCM 16557)</name>
    <dbReference type="NCBI Taxonomy" id="529709"/>
    <lineage>
        <taxon>Archaea</taxon>
        <taxon>Methanobacteriati</taxon>
        <taxon>Methanobacteriota</taxon>
        <taxon>Thermococci</taxon>
        <taxon>Thermococcales</taxon>
        <taxon>Thermococcaceae</taxon>
        <taxon>Pyrococcus</taxon>
    </lineage>
</organism>
<dbReference type="STRING" id="529709.PYCH_02450"/>
<dbReference type="GO" id="GO:0043844">
    <property type="term" value="F:ADP-specific phosphofructokinase activity"/>
    <property type="evidence" value="ECO:0007669"/>
    <property type="project" value="UniProtKB-EC"/>
</dbReference>
<comment type="function">
    <text evidence="7">Catalyzes the phosphorylation of fructose 6-phosphate to fructose 1,6-bisphosphate using ADP as the phosphate donor.</text>
</comment>
<dbReference type="SUPFAM" id="SSF53613">
    <property type="entry name" value="Ribokinase-like"/>
    <property type="match status" value="1"/>
</dbReference>
<dbReference type="NCBIfam" id="TIGR02045">
    <property type="entry name" value="P_fruct_ADP"/>
    <property type="match status" value="1"/>
</dbReference>
<feature type="active site" description="Proton acceptor" evidence="7">
    <location>
        <position position="435"/>
    </location>
</feature>
<sequence length="457" mass="52083">MIDAVRGLRIYTAYNANVDVIVHIDGKTIQGLIKEFGPKAVRERIEEYPREIREPLDFVARLVHALKFGKPVAVPLVNEDLNEWFDSRFKYEMESIGGQAGIIANLLASLGLRRVITYTPFLPKRLANLFHPSVLYPTVDGKLVLKPIREAYRDGDPVKVNRIFEFRKGTEFRLGDEVIEVPHSGRFIVSARFETLSRIETRDELRPYLPEIGKLVDGAILSGYQGLRLSYSDGKDANYYLRKAKEDIRLLKKEADIKVHVEFASIQDRKLRKRVMNNIFPLVDSVGMDEAEIAHILNVLGYPDLADRIFLYNRIEDTVLGGKIILDELNFEILQVHTIYYLIYITHRDNPLTEEELMRSLEFGTTLAAARASLGDIRGPKDYEVGLRVPFNDRGEYVKLRFEEAKSRLRMREYKVVIVPTRLVPNPVSTVGLGDTISAGAFTSYLTMLKKRGALPG</sequence>
<dbReference type="Gene3D" id="3.40.1190.20">
    <property type="match status" value="1"/>
</dbReference>
<keyword evidence="3 7" id="KW-0479">Metal-binding</keyword>
<keyword evidence="1 7" id="KW-0963">Cytoplasm</keyword>
<dbReference type="PIRSF" id="PIRSF015883">
    <property type="entry name" value="ADP-Pfk_glckin"/>
    <property type="match status" value="1"/>
</dbReference>
<dbReference type="HAMAP" id="MF_00561">
    <property type="entry name" value="ADP_PFKinase"/>
    <property type="match status" value="1"/>
</dbReference>
<keyword evidence="9" id="KW-1185">Reference proteome</keyword>
<dbReference type="GO" id="GO:0000287">
    <property type="term" value="F:magnesium ion binding"/>
    <property type="evidence" value="ECO:0007669"/>
    <property type="project" value="InterPro"/>
</dbReference>
<dbReference type="HOGENOM" id="CLU_046643_0_0_2"/>
<evidence type="ECO:0000256" key="2">
    <source>
        <dbReference type="ARBA" id="ARBA00022679"/>
    </source>
</evidence>
<dbReference type="PROSITE" id="PS51255">
    <property type="entry name" value="ADPK"/>
    <property type="match status" value="1"/>
</dbReference>
<comment type="subcellular location">
    <subcellularLocation>
        <location evidence="7">Cytoplasm</location>
    </subcellularLocation>
</comment>
<comment type="cofactor">
    <cofactor evidence="7">
        <name>Mg(2+)</name>
        <dbReference type="ChEBI" id="CHEBI:18420"/>
    </cofactor>
    <text evidence="7">Binds 1 Mg(2+) ion per subunit.</text>
</comment>
<evidence type="ECO:0000256" key="3">
    <source>
        <dbReference type="ARBA" id="ARBA00022723"/>
    </source>
</evidence>
<dbReference type="eggNOG" id="arCOG03370">
    <property type="taxonomic scope" value="Archaea"/>
</dbReference>
<dbReference type="GeneID" id="10836823"/>
<dbReference type="EC" id="2.7.1.146" evidence="7"/>
<dbReference type="Gene3D" id="3.30.1110.20">
    <property type="match status" value="1"/>
</dbReference>
<dbReference type="PANTHER" id="PTHR21208:SF1">
    <property type="entry name" value="ADP-DEPENDENT GLUCOKINASE"/>
    <property type="match status" value="1"/>
</dbReference>
<dbReference type="InterPro" id="IPR015990">
    <property type="entry name" value="ADP_PFK/GK_arc"/>
</dbReference>
<comment type="pathway">
    <text evidence="7">Carbohydrate degradation; glycolysis.</text>
</comment>
<dbReference type="PANTHER" id="PTHR21208">
    <property type="entry name" value="ADP-DEPENDENT GLUCOKINASE"/>
    <property type="match status" value="1"/>
</dbReference>
<evidence type="ECO:0000256" key="4">
    <source>
        <dbReference type="ARBA" id="ARBA00022777"/>
    </source>
</evidence>
<name>F8AGA6_PYRYC</name>
<evidence type="ECO:0000313" key="8">
    <source>
        <dbReference type="EMBL" id="AEH23944.1"/>
    </source>
</evidence>
<dbReference type="KEGG" id="pya:PYCH_02450"/>
<evidence type="ECO:0000313" key="9">
    <source>
        <dbReference type="Proteomes" id="UP000008386"/>
    </source>
</evidence>
<dbReference type="RefSeq" id="WP_013905002.1">
    <property type="nucleotide sequence ID" value="NC_015680.1"/>
</dbReference>
<dbReference type="Proteomes" id="UP000008386">
    <property type="component" value="Chromosome"/>
</dbReference>
<dbReference type="InterPro" id="IPR007666">
    <property type="entry name" value="ADP_PFK/GK"/>
</dbReference>
<evidence type="ECO:0000256" key="1">
    <source>
        <dbReference type="ARBA" id="ARBA00022490"/>
    </source>
</evidence>